<dbReference type="InterPro" id="IPR039374">
    <property type="entry name" value="SIP_fam"/>
</dbReference>
<dbReference type="SUPFAM" id="SSF63380">
    <property type="entry name" value="Riboflavin synthase domain-like"/>
    <property type="match status" value="1"/>
</dbReference>
<dbReference type="PROSITE" id="PS51384">
    <property type="entry name" value="FAD_FR"/>
    <property type="match status" value="1"/>
</dbReference>
<protein>
    <submittedName>
        <fullName evidence="1">Siderophore-interacting protein</fullName>
    </submittedName>
</protein>
<sequence>MTTIRRRIRELTQQTMRPVSANAEITSIHSIAPSYTRVTLASAGLADYKPTLPADGIKIAVPGKNGAPEMRAMTVSRRLAPETIEIDVLTHTSGILLPWLAQARPGDHVDVYAVRREWALGDEVIEHILIADASALPAAATILHAIPEANRVHAWLHIPESDDSVLIPTHPGLQLHLRTGNGWTPTELCDELDKTLPTIPLKTGVQTWLAAEASTVAEARRCLIRHGQDRDHLFAAAYWKHGQDSTTRDEHIRHAFSETMTRDLDLTDPDTRAETEMLADDIDAKPKAAPAS</sequence>
<gene>
    <name evidence="1" type="ORF">FYJ87_07465</name>
</gene>
<dbReference type="PANTHER" id="PTHR30157:SF0">
    <property type="entry name" value="NADPH-DEPENDENT FERRIC-CHELATE REDUCTASE"/>
    <property type="match status" value="1"/>
</dbReference>
<evidence type="ECO:0000313" key="2">
    <source>
        <dbReference type="Proteomes" id="UP000324726"/>
    </source>
</evidence>
<name>A0A5D4X7F3_9CORY</name>
<dbReference type="Gene3D" id="2.40.30.10">
    <property type="entry name" value="Translation factors"/>
    <property type="match status" value="1"/>
</dbReference>
<accession>A0A5D4X7F3</accession>
<dbReference type="Gene3D" id="3.40.50.80">
    <property type="entry name" value="Nucleotide-binding domain of ferredoxin-NADP reductase (FNR) module"/>
    <property type="match status" value="1"/>
</dbReference>
<proteinExistence type="predicted"/>
<dbReference type="CDD" id="cd06193">
    <property type="entry name" value="siderophore_interacting"/>
    <property type="match status" value="1"/>
</dbReference>
<evidence type="ECO:0000313" key="1">
    <source>
        <dbReference type="EMBL" id="TYR20751.1"/>
    </source>
</evidence>
<dbReference type="Proteomes" id="UP000324726">
    <property type="component" value="Unassembled WGS sequence"/>
</dbReference>
<dbReference type="InterPro" id="IPR017927">
    <property type="entry name" value="FAD-bd_FR_type"/>
</dbReference>
<dbReference type="InterPro" id="IPR017938">
    <property type="entry name" value="Riboflavin_synthase-like_b-brl"/>
</dbReference>
<dbReference type="Pfam" id="PF04954">
    <property type="entry name" value="SIP"/>
    <property type="match status" value="1"/>
</dbReference>
<dbReference type="RefSeq" id="WP_034375290.1">
    <property type="nucleotide sequence ID" value="NZ_CP136640.1"/>
</dbReference>
<comment type="caution">
    <text evidence="1">The sequence shown here is derived from an EMBL/GenBank/DDBJ whole genome shotgun (WGS) entry which is preliminary data.</text>
</comment>
<dbReference type="GO" id="GO:0016491">
    <property type="term" value="F:oxidoreductase activity"/>
    <property type="evidence" value="ECO:0007669"/>
    <property type="project" value="InterPro"/>
</dbReference>
<dbReference type="InterPro" id="IPR007037">
    <property type="entry name" value="SIP_rossman_dom"/>
</dbReference>
<reference evidence="1 2" key="1">
    <citation type="submission" date="2019-08" db="EMBL/GenBank/DDBJ databases">
        <title>Draft genome of C. urealyticum strain VH4248.</title>
        <authorList>
            <person name="Navas J."/>
        </authorList>
    </citation>
    <scope>NUCLEOTIDE SEQUENCE [LARGE SCALE GENOMIC DNA]</scope>
    <source>
        <strain evidence="1 2">VH4248</strain>
    </source>
</reference>
<dbReference type="InterPro" id="IPR039261">
    <property type="entry name" value="FNR_nucleotide-bd"/>
</dbReference>
<dbReference type="PANTHER" id="PTHR30157">
    <property type="entry name" value="FERRIC REDUCTASE, NADPH-DEPENDENT"/>
    <property type="match status" value="1"/>
</dbReference>
<organism evidence="1 2">
    <name type="scientific">Corynebacterium urealyticum</name>
    <dbReference type="NCBI Taxonomy" id="43771"/>
    <lineage>
        <taxon>Bacteria</taxon>
        <taxon>Bacillati</taxon>
        <taxon>Actinomycetota</taxon>
        <taxon>Actinomycetes</taxon>
        <taxon>Mycobacteriales</taxon>
        <taxon>Corynebacteriaceae</taxon>
        <taxon>Corynebacterium</taxon>
    </lineage>
</organism>
<dbReference type="EMBL" id="VSZI01000001">
    <property type="protein sequence ID" value="TYR20751.1"/>
    <property type="molecule type" value="Genomic_DNA"/>
</dbReference>
<dbReference type="AlphaFoldDB" id="A0A5D4X7F3"/>